<feature type="transmembrane region" description="Helical" evidence="6">
    <location>
        <begin position="419"/>
        <end position="437"/>
    </location>
</feature>
<feature type="compositionally biased region" description="Basic and acidic residues" evidence="5">
    <location>
        <begin position="8"/>
        <end position="20"/>
    </location>
</feature>
<dbReference type="Gene3D" id="1.20.58.340">
    <property type="entry name" value="Magnesium transport protein CorA, transmembrane region"/>
    <property type="match status" value="1"/>
</dbReference>
<feature type="transmembrane region" description="Helical" evidence="6">
    <location>
        <begin position="449"/>
        <end position="471"/>
    </location>
</feature>
<dbReference type="OrthoDB" id="3231000at2759"/>
<gene>
    <name evidence="7" type="ORF">CB0940_05026</name>
</gene>
<comment type="subcellular location">
    <subcellularLocation>
        <location evidence="1">Membrane</location>
        <topology evidence="1">Multi-pass membrane protein</topology>
    </subcellularLocation>
</comment>
<sequence>MAPSSRPSRSDHHDDAREFSSEAAQTDWEFPKFRTELRNDRLRRPRIANLVYGEDGCASRTEYSDPGALWQALAERPDQRSSEVRLAICEDVSPDLLAMLGNSYNVDPEFFQAHMDASVSRFSKLFPNPPLPVSENLESSAHLTLHYPRARYFATPADFAEAKREMEQFTIMRPMLGDKVWQPTDWLSTESQVSIILAKTSLWVDKLDNGAMTGILLLDPALESGSELRADYQPFTSSSGKLHRVNIETSKERAQKGSLFDKIVDACSSFGAEDLSRIHRDPRCIAMPMYHQVIADWFQVLNWLMGVLSALEWQFEKPSWGEKPEDLNNILRQLLPWRRTATDCLSMIDDNIANLFPSTTSKSHQKQSDIFELWTDFRTLRQQANEVNARIGSIESVIFNTIALQESRTSLRQARQVQWLTYLAFLFIPASFAASFFGMSIGEPENSKVFTSIIIATSIPLALSGLVAYIWHLRERS</sequence>
<protein>
    <submittedName>
        <fullName evidence="7">Uncharacterized protein</fullName>
    </submittedName>
</protein>
<name>A0A2G5HKV6_CERBT</name>
<keyword evidence="3 6" id="KW-1133">Transmembrane helix</keyword>
<evidence type="ECO:0000256" key="2">
    <source>
        <dbReference type="ARBA" id="ARBA00022692"/>
    </source>
</evidence>
<dbReference type="GO" id="GO:0046873">
    <property type="term" value="F:metal ion transmembrane transporter activity"/>
    <property type="evidence" value="ECO:0007669"/>
    <property type="project" value="InterPro"/>
</dbReference>
<evidence type="ECO:0000313" key="8">
    <source>
        <dbReference type="Proteomes" id="UP000230605"/>
    </source>
</evidence>
<organism evidence="7 8">
    <name type="scientific">Cercospora beticola</name>
    <name type="common">Sugarbeet leaf spot fungus</name>
    <dbReference type="NCBI Taxonomy" id="122368"/>
    <lineage>
        <taxon>Eukaryota</taxon>
        <taxon>Fungi</taxon>
        <taxon>Dikarya</taxon>
        <taxon>Ascomycota</taxon>
        <taxon>Pezizomycotina</taxon>
        <taxon>Dothideomycetes</taxon>
        <taxon>Dothideomycetidae</taxon>
        <taxon>Mycosphaerellales</taxon>
        <taxon>Mycosphaerellaceae</taxon>
        <taxon>Cercospora</taxon>
    </lineage>
</organism>
<dbReference type="Pfam" id="PF01544">
    <property type="entry name" value="CorA"/>
    <property type="match status" value="1"/>
</dbReference>
<dbReference type="InterPro" id="IPR002523">
    <property type="entry name" value="MgTranspt_CorA/ZnTranspt_ZntB"/>
</dbReference>
<evidence type="ECO:0000256" key="6">
    <source>
        <dbReference type="SAM" id="Phobius"/>
    </source>
</evidence>
<dbReference type="Proteomes" id="UP000230605">
    <property type="component" value="Chromosome 4"/>
</dbReference>
<comment type="caution">
    <text evidence="7">The sequence shown here is derived from an EMBL/GenBank/DDBJ whole genome shotgun (WGS) entry which is preliminary data.</text>
</comment>
<evidence type="ECO:0000256" key="4">
    <source>
        <dbReference type="ARBA" id="ARBA00023136"/>
    </source>
</evidence>
<dbReference type="AlphaFoldDB" id="A0A2G5HKV6"/>
<feature type="region of interest" description="Disordered" evidence="5">
    <location>
        <begin position="1"/>
        <end position="23"/>
    </location>
</feature>
<dbReference type="EMBL" id="LKMD01000105">
    <property type="protein sequence ID" value="PIA93201.1"/>
    <property type="molecule type" value="Genomic_DNA"/>
</dbReference>
<evidence type="ECO:0000313" key="7">
    <source>
        <dbReference type="EMBL" id="PIA93201.1"/>
    </source>
</evidence>
<dbReference type="SUPFAM" id="SSF144083">
    <property type="entry name" value="Magnesium transport protein CorA, transmembrane region"/>
    <property type="match status" value="1"/>
</dbReference>
<keyword evidence="4 6" id="KW-0472">Membrane</keyword>
<keyword evidence="2 6" id="KW-0812">Transmembrane</keyword>
<evidence type="ECO:0000256" key="3">
    <source>
        <dbReference type="ARBA" id="ARBA00022989"/>
    </source>
</evidence>
<dbReference type="InterPro" id="IPR045863">
    <property type="entry name" value="CorA_TM1_TM2"/>
</dbReference>
<evidence type="ECO:0000256" key="5">
    <source>
        <dbReference type="SAM" id="MobiDB-lite"/>
    </source>
</evidence>
<proteinExistence type="predicted"/>
<reference evidence="7 8" key="1">
    <citation type="submission" date="2015-10" db="EMBL/GenBank/DDBJ databases">
        <title>The cercosporin biosynthetic gene cluster was horizontally transferred to several fungal lineages and shown to be expanded in Cercospora beticola based on microsynteny with recipient genomes.</title>
        <authorList>
            <person name="De Jonge R."/>
            <person name="Ebert M.K."/>
            <person name="Suttle J.C."/>
            <person name="Jurick Ii W.M."/>
            <person name="Secor G.A."/>
            <person name="Thomma B.P."/>
            <person name="Van De Peer Y."/>
            <person name="Bolton M.D."/>
        </authorList>
    </citation>
    <scope>NUCLEOTIDE SEQUENCE [LARGE SCALE GENOMIC DNA]</scope>
    <source>
        <strain evidence="7 8">09-40</strain>
    </source>
</reference>
<accession>A0A2G5HKV6</accession>
<evidence type="ECO:0000256" key="1">
    <source>
        <dbReference type="ARBA" id="ARBA00004141"/>
    </source>
</evidence>
<dbReference type="GO" id="GO:0016020">
    <property type="term" value="C:membrane"/>
    <property type="evidence" value="ECO:0007669"/>
    <property type="project" value="UniProtKB-SubCell"/>
</dbReference>